<keyword evidence="1" id="KW-0812">Transmembrane</keyword>
<sequence>MEDQKSNIDTTTRREPCRKHASGSWWSHAAYGFGVSALFLPFMVPGVPARTLIVIYFVLVTTAMLGLMAWGVAREIRAGLRSRGRRRRLVPGRHHLEHDNALVAHVVEPPAVTGRQQGVEVHRLER</sequence>
<name>A0A5N0T988_9GAMM</name>
<accession>A0A5N0T988</accession>
<evidence type="ECO:0000313" key="3">
    <source>
        <dbReference type="Proteomes" id="UP000325372"/>
    </source>
</evidence>
<dbReference type="RefSeq" id="WP_150864234.1">
    <property type="nucleotide sequence ID" value="NZ_VYXP01000005.1"/>
</dbReference>
<keyword evidence="1" id="KW-0472">Membrane</keyword>
<evidence type="ECO:0000256" key="1">
    <source>
        <dbReference type="SAM" id="Phobius"/>
    </source>
</evidence>
<reference evidence="2 3" key="1">
    <citation type="submission" date="2019-09" db="EMBL/GenBank/DDBJ databases">
        <title>Wenzhouxiangella sp. Genome sequencing and assembly.</title>
        <authorList>
            <person name="Zhang R."/>
        </authorList>
    </citation>
    <scope>NUCLEOTIDE SEQUENCE [LARGE SCALE GENOMIC DNA]</scope>
    <source>
        <strain evidence="2 3">W260</strain>
    </source>
</reference>
<keyword evidence="1" id="KW-1133">Transmembrane helix</keyword>
<evidence type="ECO:0000313" key="2">
    <source>
        <dbReference type="EMBL" id="KAA9131585.1"/>
    </source>
</evidence>
<protein>
    <submittedName>
        <fullName evidence="2">Uncharacterized protein</fullName>
    </submittedName>
</protein>
<comment type="caution">
    <text evidence="2">The sequence shown here is derived from an EMBL/GenBank/DDBJ whole genome shotgun (WGS) entry which is preliminary data.</text>
</comment>
<feature type="transmembrane region" description="Helical" evidence="1">
    <location>
        <begin position="28"/>
        <end position="47"/>
    </location>
</feature>
<keyword evidence="3" id="KW-1185">Reference proteome</keyword>
<organism evidence="2 3">
    <name type="scientific">Marinihelvus fidelis</name>
    <dbReference type="NCBI Taxonomy" id="2613842"/>
    <lineage>
        <taxon>Bacteria</taxon>
        <taxon>Pseudomonadati</taxon>
        <taxon>Pseudomonadota</taxon>
        <taxon>Gammaproteobacteria</taxon>
        <taxon>Chromatiales</taxon>
        <taxon>Wenzhouxiangellaceae</taxon>
        <taxon>Marinihelvus</taxon>
    </lineage>
</organism>
<dbReference type="AlphaFoldDB" id="A0A5N0T988"/>
<proteinExistence type="predicted"/>
<dbReference type="Proteomes" id="UP000325372">
    <property type="component" value="Unassembled WGS sequence"/>
</dbReference>
<feature type="transmembrane region" description="Helical" evidence="1">
    <location>
        <begin position="53"/>
        <end position="73"/>
    </location>
</feature>
<gene>
    <name evidence="2" type="ORF">F3N42_09730</name>
</gene>
<dbReference type="EMBL" id="VYXP01000005">
    <property type="protein sequence ID" value="KAA9131585.1"/>
    <property type="molecule type" value="Genomic_DNA"/>
</dbReference>